<reference evidence="7 8" key="1">
    <citation type="journal article" date="2013" name="J. Biotechnol.">
        <title>Establishment and interpretation of the genome sequence of the phytopathogenic fungus Rhizoctonia solani AG1-IB isolate 7/3/14.</title>
        <authorList>
            <person name="Wibberg D.W."/>
            <person name="Jelonek L.J."/>
            <person name="Rupp O.R."/>
            <person name="Hennig M.H."/>
            <person name="Eikmeyer F.E."/>
            <person name="Goesmann A.G."/>
            <person name="Hartmann A.H."/>
            <person name="Borriss R.B."/>
            <person name="Grosch R.G."/>
            <person name="Puehler A.P."/>
            <person name="Schlueter A.S."/>
        </authorList>
    </citation>
    <scope>NUCLEOTIDE SEQUENCE [LARGE SCALE GENOMIC DNA]</scope>
    <source>
        <strain evidence="8">AG1-IB / isolate 7/3/14</strain>
    </source>
</reference>
<dbReference type="InterPro" id="IPR056884">
    <property type="entry name" value="NPHP3-like_N"/>
</dbReference>
<feature type="repeat" description="WD" evidence="3">
    <location>
        <begin position="883"/>
        <end position="924"/>
    </location>
</feature>
<feature type="repeat" description="WD" evidence="3">
    <location>
        <begin position="926"/>
        <end position="958"/>
    </location>
</feature>
<keyword evidence="4" id="KW-0175">Coiled coil</keyword>
<dbReference type="SMART" id="SM00320">
    <property type="entry name" value="WD40"/>
    <property type="match status" value="7"/>
</dbReference>
<dbReference type="AlphaFoldDB" id="M5CGF2"/>
<name>M5CGF2_THACB</name>
<evidence type="ECO:0000313" key="8">
    <source>
        <dbReference type="Proteomes" id="UP000012065"/>
    </source>
</evidence>
<dbReference type="PROSITE" id="PS50082">
    <property type="entry name" value="WD_REPEATS_2"/>
    <property type="match status" value="4"/>
</dbReference>
<dbReference type="Proteomes" id="UP000012065">
    <property type="component" value="Unassembled WGS sequence"/>
</dbReference>
<comment type="caution">
    <text evidence="7">The sequence shown here is derived from an EMBL/GenBank/DDBJ whole genome shotgun (WGS) entry which is preliminary data.</text>
</comment>
<sequence length="1188" mass="129276">MAKKNSKTPFLLPLRDSLERSKHKWKRLMRWDSDVAAPSNPASNANQQPLSSPGPTSISATATVHTPEGSRLAQLDDTTQSGALQEKPQGKWAAIRALLATLESSPGAFGPIFPVINMIKGCVDIYEGACKERKEYDDLAKKLKQTTDELAEYLKQPIGSEMNNSVKRICRDLEDEAKKISEKQAVATGKRLIDALEGSDGILESHRRIDDLLGRLSRNTNMFTLSSANRQAMDKDSRLDRMSPAKSAMYNSAESQDIKRGNCAPRTREVQIRLLLDWACTPESGRTCWINGMAGTGKTTIAHTVCTKLDEACALGASFFCSRVIPECRQAKYIIPSIAYQLARFSVTFHHALDKVLQSDSDAHTRTLVIQYKKLIVEPLLEVKETLPTDFIVILDLILSPESNLPIRFLVSSRPEREITQRMSGRANEHNEAQLVLHDLNSDTVKIDIALYMRYELRQVPLNDDQWERITASCGNLFIYASTICRYIEEAYKADTLDEVVSGIVGAHPGSAPQLGTDTIDQLYRTILENAFNNPKLISINVQRTMKILQMVVYATEPLTTSVLASLLALRDANQVEALLKPLRSVLNITQATRMVTTLHASFPDFMLSPNRSGRFHCQPSIHHGVMAEACLRAIDTAEPKFNICALPLSYLYDQEVPDLEERISRSISPGLSQERNAPEDLMGLAHDAWEFVSFYSTTDAPKSTPHIYVSMLPFWPRHRPLSAAYMPRTSGLVQPTGAAIDQRELALKGVWRVSEYGGVKSIDVSGNGNRLVAVTTYSIEVIDATTGANMFSLPCYYPSTGVRVVISISPDGTKVAFGDSSSTLYIWNIGHGGSITKPLPNGTRGVESIACSPDGSRVACGLKNGDVYIYGLQQEAFSHGPLKGHTSFVWSFAFAPNSLHLASASKDNTVRIWDVQSGQLVCESLEGQSSDVMSMSYFTDGLRLALASEDQSIRVWDPQTRGYLLGPLTGHSASICSITFSPNGAFVASASSDGTILVHDAHSGQTAFAPLKGHFDAINSVIFSTDSAQLLSSSDDGTVRVWNVQDLNPPDTQSPTSALSPIFSIRYSHDARRTGQTYLEHRQFVHHAVWLTIAAVYIDSTIYLTVAAAAAPVVSTTATATISTATTAVSTATAVSNTTDTVSATSSAAGAGMAATAAALAIPSNVVLTTATAILIHTIATIAACAR</sequence>
<dbReference type="HOGENOM" id="CLU_000288_6_3_1"/>
<dbReference type="PANTHER" id="PTHR19848">
    <property type="entry name" value="WD40 REPEAT PROTEIN"/>
    <property type="match status" value="1"/>
</dbReference>
<feature type="repeat" description="WD" evidence="3">
    <location>
        <begin position="1012"/>
        <end position="1053"/>
    </location>
</feature>
<evidence type="ECO:0000256" key="2">
    <source>
        <dbReference type="ARBA" id="ARBA00022737"/>
    </source>
</evidence>
<dbReference type="Pfam" id="PF00400">
    <property type="entry name" value="WD40"/>
    <property type="match status" value="4"/>
</dbReference>
<evidence type="ECO:0000256" key="3">
    <source>
        <dbReference type="PROSITE-ProRule" id="PRU00221"/>
    </source>
</evidence>
<dbReference type="SUPFAM" id="SSF52540">
    <property type="entry name" value="P-loop containing nucleoside triphosphate hydrolases"/>
    <property type="match status" value="1"/>
</dbReference>
<dbReference type="PROSITE" id="PS50294">
    <property type="entry name" value="WD_REPEATS_REGION"/>
    <property type="match status" value="4"/>
</dbReference>
<dbReference type="InterPro" id="IPR019775">
    <property type="entry name" value="WD40_repeat_CS"/>
</dbReference>
<evidence type="ECO:0000256" key="4">
    <source>
        <dbReference type="SAM" id="Coils"/>
    </source>
</evidence>
<dbReference type="SUPFAM" id="SSF50978">
    <property type="entry name" value="WD40 repeat-like"/>
    <property type="match status" value="1"/>
</dbReference>
<dbReference type="InterPro" id="IPR015943">
    <property type="entry name" value="WD40/YVTN_repeat-like_dom_sf"/>
</dbReference>
<dbReference type="EMBL" id="CAOJ01015408">
    <property type="protein sequence ID" value="CCO36012.1"/>
    <property type="molecule type" value="Genomic_DNA"/>
</dbReference>
<feature type="compositionally biased region" description="Low complexity" evidence="5">
    <location>
        <begin position="36"/>
        <end position="49"/>
    </location>
</feature>
<feature type="domain" description="Nephrocystin 3-like N-terminal" evidence="6">
    <location>
        <begin position="277"/>
        <end position="396"/>
    </location>
</feature>
<dbReference type="CDD" id="cd00200">
    <property type="entry name" value="WD40"/>
    <property type="match status" value="1"/>
</dbReference>
<feature type="repeat" description="WD" evidence="3">
    <location>
        <begin position="969"/>
        <end position="1010"/>
    </location>
</feature>
<dbReference type="InterPro" id="IPR020472">
    <property type="entry name" value="WD40_PAC1"/>
</dbReference>
<dbReference type="Gene3D" id="2.130.10.10">
    <property type="entry name" value="YVTN repeat-like/Quinoprotein amine dehydrogenase"/>
    <property type="match status" value="2"/>
</dbReference>
<dbReference type="InterPro" id="IPR036322">
    <property type="entry name" value="WD40_repeat_dom_sf"/>
</dbReference>
<dbReference type="PANTHER" id="PTHR19848:SF8">
    <property type="entry name" value="F-BOX AND WD REPEAT DOMAIN CONTAINING 7"/>
    <property type="match status" value="1"/>
</dbReference>
<proteinExistence type="predicted"/>
<dbReference type="Pfam" id="PF24883">
    <property type="entry name" value="NPHP3_N"/>
    <property type="match status" value="1"/>
</dbReference>
<gene>
    <name evidence="7" type="ORF">BN14_10134</name>
</gene>
<dbReference type="PRINTS" id="PR00320">
    <property type="entry name" value="GPROTEINBRPT"/>
</dbReference>
<dbReference type="Gene3D" id="3.40.50.300">
    <property type="entry name" value="P-loop containing nucleotide triphosphate hydrolases"/>
    <property type="match status" value="1"/>
</dbReference>
<dbReference type="PROSITE" id="PS00678">
    <property type="entry name" value="WD_REPEATS_1"/>
    <property type="match status" value="2"/>
</dbReference>
<evidence type="ECO:0000313" key="7">
    <source>
        <dbReference type="EMBL" id="CCO36012.1"/>
    </source>
</evidence>
<dbReference type="InterPro" id="IPR001680">
    <property type="entry name" value="WD40_rpt"/>
</dbReference>
<feature type="compositionally biased region" description="Polar residues" evidence="5">
    <location>
        <begin position="50"/>
        <end position="62"/>
    </location>
</feature>
<evidence type="ECO:0000256" key="1">
    <source>
        <dbReference type="ARBA" id="ARBA00022574"/>
    </source>
</evidence>
<keyword evidence="1 3" id="KW-0853">WD repeat</keyword>
<organism evidence="7 8">
    <name type="scientific">Thanatephorus cucumeris (strain AG1-IB / isolate 7/3/14)</name>
    <name type="common">Lettuce bottom rot fungus</name>
    <name type="synonym">Rhizoctonia solani</name>
    <dbReference type="NCBI Taxonomy" id="1108050"/>
    <lineage>
        <taxon>Eukaryota</taxon>
        <taxon>Fungi</taxon>
        <taxon>Dikarya</taxon>
        <taxon>Basidiomycota</taxon>
        <taxon>Agaricomycotina</taxon>
        <taxon>Agaricomycetes</taxon>
        <taxon>Cantharellales</taxon>
        <taxon>Ceratobasidiaceae</taxon>
        <taxon>Rhizoctonia</taxon>
        <taxon>Rhizoctonia solani AG-1</taxon>
    </lineage>
</organism>
<accession>M5CGF2</accession>
<dbReference type="InterPro" id="IPR027417">
    <property type="entry name" value="P-loop_NTPase"/>
</dbReference>
<keyword evidence="2" id="KW-0677">Repeat</keyword>
<feature type="region of interest" description="Disordered" evidence="5">
    <location>
        <begin position="35"/>
        <end position="62"/>
    </location>
</feature>
<feature type="coiled-coil region" evidence="4">
    <location>
        <begin position="136"/>
        <end position="183"/>
    </location>
</feature>
<evidence type="ECO:0000256" key="5">
    <source>
        <dbReference type="SAM" id="MobiDB-lite"/>
    </source>
</evidence>
<evidence type="ECO:0000259" key="6">
    <source>
        <dbReference type="Pfam" id="PF24883"/>
    </source>
</evidence>
<protein>
    <submittedName>
        <fullName evidence="7">Vegetative incompatibility protein HET-E-1</fullName>
    </submittedName>
</protein>